<keyword evidence="4" id="KW-0012">Acyltransferase</keyword>
<evidence type="ECO:0000256" key="4">
    <source>
        <dbReference type="ARBA" id="ARBA00023315"/>
    </source>
</evidence>
<keyword evidence="9" id="KW-1185">Reference proteome</keyword>
<protein>
    <recommendedName>
        <fullName evidence="2">arginyltransferase</fullName>
        <ecNumber evidence="2">2.3.2.8</ecNumber>
    </recommendedName>
</protein>
<evidence type="ECO:0000256" key="2">
    <source>
        <dbReference type="ARBA" id="ARBA00012025"/>
    </source>
</evidence>
<accession>A0ABR3XVH5</accession>
<dbReference type="Pfam" id="PF04377">
    <property type="entry name" value="ATE_C"/>
    <property type="match status" value="1"/>
</dbReference>
<evidence type="ECO:0000256" key="1">
    <source>
        <dbReference type="ARBA" id="ARBA00009991"/>
    </source>
</evidence>
<comment type="caution">
    <text evidence="8">The sequence shown here is derived from an EMBL/GenBank/DDBJ whole genome shotgun (WGS) entry which is preliminary data.</text>
</comment>
<dbReference type="Proteomes" id="UP001586593">
    <property type="component" value="Unassembled WGS sequence"/>
</dbReference>
<dbReference type="PANTHER" id="PTHR21367">
    <property type="entry name" value="ARGININE-TRNA-PROTEIN TRANSFERASE 1"/>
    <property type="match status" value="1"/>
</dbReference>
<dbReference type="Pfam" id="PF04376">
    <property type="entry name" value="ATE_N"/>
    <property type="match status" value="1"/>
</dbReference>
<sequence>MPLGYSYYASAISLAPNFYQKLLDRCWRRSGKLLYRPNQRDSCCPHYTLRLDSSKFKPSKDQRQAVNRFNKFVVGKSYAEEAARLYPRAREDARKRDNEFNLVQRIHESETPWLKEPPEPAHRLTVSLEPDTFTEEKYSVFENYQRNVHKEPPEKITPTGFKRFLCDSPLRRETFVDADGKSRELGSFHQCYRLDGQLLAIGVLDLLPNCVSAVYFLYHDSIHMHSPGKLGALREIALAIEGGYRWWYSGYYIHSCPKMRYKIDYSPQYVLDPESLTWDLLDEAALSIFDKKPYVSLSRERAGLEADASSEVAMEEASASAEPSRSMSEGPPDDEKMGEDKAEEAEDRDAFLLTSNMPGIPSLEEMLQVNMDNLPILFDNAKRMFRVSDLVMWDEEEVDDYGSLKSRIAELVAAIGPDLMDEICIDFRRKQSQL</sequence>
<feature type="domain" description="N-end rule aminoacyl transferase C-terminal" evidence="7">
    <location>
        <begin position="136"/>
        <end position="272"/>
    </location>
</feature>
<proteinExistence type="inferred from homology"/>
<dbReference type="InterPro" id="IPR030700">
    <property type="entry name" value="N-end_Aminoacyl_Trfase"/>
</dbReference>
<dbReference type="EMBL" id="JAZHXJ010000036">
    <property type="protein sequence ID" value="KAL1880014.1"/>
    <property type="molecule type" value="Genomic_DNA"/>
</dbReference>
<dbReference type="InterPro" id="IPR007471">
    <property type="entry name" value="N-end_Aminoacyl_Trfase_N"/>
</dbReference>
<keyword evidence="3" id="KW-0808">Transferase</keyword>
<evidence type="ECO:0000313" key="9">
    <source>
        <dbReference type="Proteomes" id="UP001586593"/>
    </source>
</evidence>
<organism evidence="8 9">
    <name type="scientific">Phialemonium thermophilum</name>
    <dbReference type="NCBI Taxonomy" id="223376"/>
    <lineage>
        <taxon>Eukaryota</taxon>
        <taxon>Fungi</taxon>
        <taxon>Dikarya</taxon>
        <taxon>Ascomycota</taxon>
        <taxon>Pezizomycotina</taxon>
        <taxon>Sordariomycetes</taxon>
        <taxon>Sordariomycetidae</taxon>
        <taxon>Cephalothecales</taxon>
        <taxon>Cephalothecaceae</taxon>
        <taxon>Phialemonium</taxon>
    </lineage>
</organism>
<reference evidence="8 9" key="1">
    <citation type="journal article" date="2024" name="Commun. Biol.">
        <title>Comparative genomic analysis of thermophilic fungi reveals convergent evolutionary adaptations and gene losses.</title>
        <authorList>
            <person name="Steindorff A.S."/>
            <person name="Aguilar-Pontes M.V."/>
            <person name="Robinson A.J."/>
            <person name="Andreopoulos B."/>
            <person name="LaButti K."/>
            <person name="Kuo A."/>
            <person name="Mondo S."/>
            <person name="Riley R."/>
            <person name="Otillar R."/>
            <person name="Haridas S."/>
            <person name="Lipzen A."/>
            <person name="Grimwood J."/>
            <person name="Schmutz J."/>
            <person name="Clum A."/>
            <person name="Reid I.D."/>
            <person name="Moisan M.C."/>
            <person name="Butler G."/>
            <person name="Nguyen T.T.M."/>
            <person name="Dewar K."/>
            <person name="Conant G."/>
            <person name="Drula E."/>
            <person name="Henrissat B."/>
            <person name="Hansel C."/>
            <person name="Singer S."/>
            <person name="Hutchinson M.I."/>
            <person name="de Vries R.P."/>
            <person name="Natvig D.O."/>
            <person name="Powell A.J."/>
            <person name="Tsang A."/>
            <person name="Grigoriev I.V."/>
        </authorList>
    </citation>
    <scope>NUCLEOTIDE SEQUENCE [LARGE SCALE GENOMIC DNA]</scope>
    <source>
        <strain evidence="8 9">ATCC 24622</strain>
    </source>
</reference>
<feature type="domain" description="N-end aminoacyl transferase N-terminal" evidence="6">
    <location>
        <begin position="14"/>
        <end position="64"/>
    </location>
</feature>
<dbReference type="SUPFAM" id="SSF55729">
    <property type="entry name" value="Acyl-CoA N-acyltransferases (Nat)"/>
    <property type="match status" value="1"/>
</dbReference>
<name>A0ABR3XVH5_9PEZI</name>
<dbReference type="EC" id="2.3.2.8" evidence="2"/>
<feature type="region of interest" description="Disordered" evidence="5">
    <location>
        <begin position="307"/>
        <end position="346"/>
    </location>
</feature>
<dbReference type="InterPro" id="IPR007472">
    <property type="entry name" value="N-end_Aminoacyl_Trfase_C"/>
</dbReference>
<evidence type="ECO:0000259" key="7">
    <source>
        <dbReference type="Pfam" id="PF04377"/>
    </source>
</evidence>
<evidence type="ECO:0000313" key="8">
    <source>
        <dbReference type="EMBL" id="KAL1880014.1"/>
    </source>
</evidence>
<dbReference type="InterPro" id="IPR016181">
    <property type="entry name" value="Acyl_CoA_acyltransferase"/>
</dbReference>
<evidence type="ECO:0000256" key="5">
    <source>
        <dbReference type="SAM" id="MobiDB-lite"/>
    </source>
</evidence>
<comment type="similarity">
    <text evidence="1">Belongs to the R-transferase family.</text>
</comment>
<evidence type="ECO:0000256" key="3">
    <source>
        <dbReference type="ARBA" id="ARBA00022679"/>
    </source>
</evidence>
<feature type="compositionally biased region" description="Low complexity" evidence="5">
    <location>
        <begin position="307"/>
        <end position="329"/>
    </location>
</feature>
<evidence type="ECO:0000259" key="6">
    <source>
        <dbReference type="Pfam" id="PF04376"/>
    </source>
</evidence>
<dbReference type="PANTHER" id="PTHR21367:SF1">
    <property type="entry name" value="ARGINYL-TRNA--PROTEIN TRANSFERASE 1"/>
    <property type="match status" value="1"/>
</dbReference>
<gene>
    <name evidence="8" type="ORF">VTK73DRAFT_6404</name>
</gene>